<evidence type="ECO:0000313" key="2">
    <source>
        <dbReference type="Proteomes" id="UP000284841"/>
    </source>
</evidence>
<reference evidence="1 2" key="1">
    <citation type="submission" date="2018-08" db="EMBL/GenBank/DDBJ databases">
        <title>A genome reference for cultivated species of the human gut microbiota.</title>
        <authorList>
            <person name="Zou Y."/>
            <person name="Xue W."/>
            <person name="Luo G."/>
        </authorList>
    </citation>
    <scope>NUCLEOTIDE SEQUENCE [LARGE SCALE GENOMIC DNA]</scope>
    <source>
        <strain evidence="1 2">AM07-24</strain>
    </source>
</reference>
<proteinExistence type="predicted"/>
<comment type="caution">
    <text evidence="1">The sequence shown here is derived from an EMBL/GenBank/DDBJ whole genome shotgun (WGS) entry which is preliminary data.</text>
</comment>
<gene>
    <name evidence="1" type="ORF">DW099_15845</name>
</gene>
<sequence>MLPVEGFAASGANRLKEEVKDGRLETICEAPYAPLNKIDRPIGSVDFVCVNKRGDSNPKGRESKRMLPVEGFAASGANRLIIYKQI</sequence>
<evidence type="ECO:0000313" key="1">
    <source>
        <dbReference type="EMBL" id="RHJ85170.1"/>
    </source>
</evidence>
<dbReference type="RefSeq" id="WP_118336348.1">
    <property type="nucleotide sequence ID" value="NZ_AP025568.1"/>
</dbReference>
<dbReference type="EMBL" id="QRMS01000005">
    <property type="protein sequence ID" value="RHJ85170.1"/>
    <property type="molecule type" value="Genomic_DNA"/>
</dbReference>
<dbReference type="Proteomes" id="UP000284841">
    <property type="component" value="Unassembled WGS sequence"/>
</dbReference>
<protein>
    <submittedName>
        <fullName evidence="1">Uncharacterized protein</fullName>
    </submittedName>
</protein>
<name>A0A415DX38_9FIRM</name>
<accession>A0A415DX38</accession>
<keyword evidence="2" id="KW-1185">Reference proteome</keyword>
<dbReference type="AlphaFoldDB" id="A0A415DX38"/>
<organism evidence="1 2">
    <name type="scientific">Emergencia timonensis</name>
    <dbReference type="NCBI Taxonomy" id="1776384"/>
    <lineage>
        <taxon>Bacteria</taxon>
        <taxon>Bacillati</taxon>
        <taxon>Bacillota</taxon>
        <taxon>Clostridia</taxon>
        <taxon>Peptostreptococcales</taxon>
        <taxon>Anaerovoracaceae</taxon>
        <taxon>Emergencia</taxon>
    </lineage>
</organism>